<organism evidence="2 3">
    <name type="scientific">Iodobacter violaceini</name>
    <dbReference type="NCBI Taxonomy" id="3044271"/>
    <lineage>
        <taxon>Bacteria</taxon>
        <taxon>Pseudomonadati</taxon>
        <taxon>Pseudomonadota</taxon>
        <taxon>Betaproteobacteria</taxon>
        <taxon>Neisseriales</taxon>
        <taxon>Chitinibacteraceae</taxon>
        <taxon>Iodobacter</taxon>
    </lineage>
</organism>
<feature type="transmembrane region" description="Helical" evidence="1">
    <location>
        <begin position="31"/>
        <end position="48"/>
    </location>
</feature>
<evidence type="ECO:0000256" key="1">
    <source>
        <dbReference type="SAM" id="Phobius"/>
    </source>
</evidence>
<reference evidence="2 3" key="1">
    <citation type="submission" date="2020-03" db="EMBL/GenBank/DDBJ databases">
        <title>Draft genome sequence of environmentally isolated violet-colored cultures.</title>
        <authorList>
            <person name="Wilson H.S."/>
        </authorList>
    </citation>
    <scope>NUCLEOTIDE SEQUENCE [LARGE SCALE GENOMIC DNA]</scope>
    <source>
        <strain evidence="2 3">HSC-16F04</strain>
    </source>
</reference>
<name>A0ABX0L047_9NEIS</name>
<keyword evidence="1" id="KW-0812">Transmembrane</keyword>
<keyword evidence="3" id="KW-1185">Reference proteome</keyword>
<keyword evidence="1" id="KW-0472">Membrane</keyword>
<proteinExistence type="predicted"/>
<accession>A0ABX0L047</accession>
<evidence type="ECO:0000313" key="3">
    <source>
        <dbReference type="Proteomes" id="UP000712570"/>
    </source>
</evidence>
<feature type="transmembrane region" description="Helical" evidence="1">
    <location>
        <begin position="7"/>
        <end position="25"/>
    </location>
</feature>
<sequence>MMNGKDKILIGITILQFCCVIAFSLQDINVILAYLFGVSGGINMYVLWERVKLNKSLAKS</sequence>
<comment type="caution">
    <text evidence="2">The sequence shown here is derived from an EMBL/GenBank/DDBJ whole genome shotgun (WGS) entry which is preliminary data.</text>
</comment>
<protein>
    <submittedName>
        <fullName evidence="2">Uncharacterized protein</fullName>
    </submittedName>
</protein>
<keyword evidence="1" id="KW-1133">Transmembrane helix</keyword>
<dbReference type="EMBL" id="JAAOLX010000011">
    <property type="protein sequence ID" value="NHQ88035.1"/>
    <property type="molecule type" value="Genomic_DNA"/>
</dbReference>
<dbReference type="RefSeq" id="WP_166829329.1">
    <property type="nucleotide sequence ID" value="NZ_JAAOLX010000011.1"/>
</dbReference>
<evidence type="ECO:0000313" key="2">
    <source>
        <dbReference type="EMBL" id="NHQ88035.1"/>
    </source>
</evidence>
<gene>
    <name evidence="2" type="ORF">HA050_18160</name>
</gene>
<dbReference type="Proteomes" id="UP000712570">
    <property type="component" value="Unassembled WGS sequence"/>
</dbReference>